<name>A0ABP7TH54_9FLAO</name>
<dbReference type="Proteomes" id="UP001500968">
    <property type="component" value="Unassembled WGS sequence"/>
</dbReference>
<evidence type="ECO:0000313" key="1">
    <source>
        <dbReference type="EMBL" id="GAA4025554.1"/>
    </source>
</evidence>
<gene>
    <name evidence="1" type="ORF">GCM10022386_05940</name>
</gene>
<evidence type="ECO:0000313" key="2">
    <source>
        <dbReference type="Proteomes" id="UP001500968"/>
    </source>
</evidence>
<dbReference type="RefSeq" id="WP_324691646.1">
    <property type="nucleotide sequence ID" value="NZ_BAABCR010000008.1"/>
</dbReference>
<sequence>MVERYANLIDTLILFLLPEKELNTDYHFLIQNRLSEIEGDYYTFLHENNLAILNSEGLITQDNAKKIKQVRSMVLGIEKELWTPQSFVNNIKWQSVRNLVKEILNSIEID</sequence>
<keyword evidence="2" id="KW-1185">Reference proteome</keyword>
<comment type="caution">
    <text evidence="1">The sequence shown here is derived from an EMBL/GenBank/DDBJ whole genome shotgun (WGS) entry which is preliminary data.</text>
</comment>
<dbReference type="EMBL" id="BAABCR010000008">
    <property type="protein sequence ID" value="GAA4025554.1"/>
    <property type="molecule type" value="Genomic_DNA"/>
</dbReference>
<organism evidence="1 2">
    <name type="scientific">Flavobacterium cheonhonense</name>
    <dbReference type="NCBI Taxonomy" id="706185"/>
    <lineage>
        <taxon>Bacteria</taxon>
        <taxon>Pseudomonadati</taxon>
        <taxon>Bacteroidota</taxon>
        <taxon>Flavobacteriia</taxon>
        <taxon>Flavobacteriales</taxon>
        <taxon>Flavobacteriaceae</taxon>
        <taxon>Flavobacterium</taxon>
    </lineage>
</organism>
<reference evidence="2" key="1">
    <citation type="journal article" date="2019" name="Int. J. Syst. Evol. Microbiol.">
        <title>The Global Catalogue of Microorganisms (GCM) 10K type strain sequencing project: providing services to taxonomists for standard genome sequencing and annotation.</title>
        <authorList>
            <consortium name="The Broad Institute Genomics Platform"/>
            <consortium name="The Broad Institute Genome Sequencing Center for Infectious Disease"/>
            <person name="Wu L."/>
            <person name="Ma J."/>
        </authorList>
    </citation>
    <scope>NUCLEOTIDE SEQUENCE [LARGE SCALE GENOMIC DNA]</scope>
    <source>
        <strain evidence="2">JCM 17064</strain>
    </source>
</reference>
<accession>A0ABP7TH54</accession>
<proteinExistence type="predicted"/>
<protein>
    <submittedName>
        <fullName evidence="1">Uncharacterized protein</fullName>
    </submittedName>
</protein>